<accession>A0A1I0TQ04</accession>
<dbReference type="RefSeq" id="WP_074922160.1">
    <property type="nucleotide sequence ID" value="NZ_CP135915.1"/>
</dbReference>
<gene>
    <name evidence="2" type="ORF">SAMN05444374_10824</name>
</gene>
<proteinExistence type="predicted"/>
<sequence length="113" mass="10765">MVGSAIVAATAITAALAGGGLPFTPDIQGVVESAEVQVDECSQAVLSNGIGAAGLGAAIGASGGWVGTAVGAVLGGAGGVAAGVVTECPREIEGRPVPAPDEPRVGHKRNSHK</sequence>
<organism evidence="2 3">
    <name type="scientific">Rhodococcoides kroppenstedtii</name>
    <dbReference type="NCBI Taxonomy" id="293050"/>
    <lineage>
        <taxon>Bacteria</taxon>
        <taxon>Bacillati</taxon>
        <taxon>Actinomycetota</taxon>
        <taxon>Actinomycetes</taxon>
        <taxon>Mycobacteriales</taxon>
        <taxon>Nocardiaceae</taxon>
        <taxon>Rhodococcoides</taxon>
    </lineage>
</organism>
<reference evidence="2 3" key="1">
    <citation type="submission" date="2016-10" db="EMBL/GenBank/DDBJ databases">
        <authorList>
            <person name="de Groot N.N."/>
        </authorList>
    </citation>
    <scope>NUCLEOTIDE SEQUENCE [LARGE SCALE GENOMIC DNA]</scope>
    <source>
        <strain evidence="2 3">DSM 44908</strain>
    </source>
</reference>
<evidence type="ECO:0000256" key="1">
    <source>
        <dbReference type="SAM" id="MobiDB-lite"/>
    </source>
</evidence>
<dbReference type="AlphaFoldDB" id="A0A1I0TQ04"/>
<feature type="region of interest" description="Disordered" evidence="1">
    <location>
        <begin position="92"/>
        <end position="113"/>
    </location>
</feature>
<evidence type="ECO:0000313" key="2">
    <source>
        <dbReference type="EMBL" id="SFA53126.1"/>
    </source>
</evidence>
<protein>
    <submittedName>
        <fullName evidence="2">Uncharacterized protein</fullName>
    </submittedName>
</protein>
<dbReference type="Proteomes" id="UP000182054">
    <property type="component" value="Unassembled WGS sequence"/>
</dbReference>
<dbReference type="EMBL" id="FOJN01000008">
    <property type="protein sequence ID" value="SFA53126.1"/>
    <property type="molecule type" value="Genomic_DNA"/>
</dbReference>
<name>A0A1I0TQ04_9NOCA</name>
<evidence type="ECO:0000313" key="3">
    <source>
        <dbReference type="Proteomes" id="UP000182054"/>
    </source>
</evidence>
<dbReference type="GeneID" id="85486124"/>